<evidence type="ECO:0000313" key="9">
    <source>
        <dbReference type="EMBL" id="KXB80418.1"/>
    </source>
</evidence>
<proteinExistence type="inferred from homology"/>
<comment type="similarity">
    <text evidence="7">Belongs to the RnpA family.</text>
</comment>
<dbReference type="STRING" id="419005.HMPREF1860_00334"/>
<dbReference type="Pfam" id="PF00825">
    <property type="entry name" value="Ribonuclease_P"/>
    <property type="match status" value="1"/>
</dbReference>
<keyword evidence="2 7" id="KW-0819">tRNA processing</keyword>
<evidence type="ECO:0000256" key="2">
    <source>
        <dbReference type="ARBA" id="ARBA00022694"/>
    </source>
</evidence>
<evidence type="ECO:0000256" key="3">
    <source>
        <dbReference type="ARBA" id="ARBA00022722"/>
    </source>
</evidence>
<protein>
    <recommendedName>
        <fullName evidence="7 8">Ribonuclease P protein component</fullName>
        <shortName evidence="7">RNase P protein</shortName>
        <shortName evidence="7">RNaseP protein</shortName>
        <ecNumber evidence="7 8">3.1.26.5</ecNumber>
    </recommendedName>
    <alternativeName>
        <fullName evidence="7">Protein C5</fullName>
    </alternativeName>
</protein>
<dbReference type="RefSeq" id="WP_019036040.1">
    <property type="nucleotide sequence ID" value="NZ_KQ960483.1"/>
</dbReference>
<dbReference type="HAMAP" id="MF_00227">
    <property type="entry name" value="RNase_P"/>
    <property type="match status" value="1"/>
</dbReference>
<reference evidence="9 10" key="1">
    <citation type="submission" date="2016-01" db="EMBL/GenBank/DDBJ databases">
        <authorList>
            <person name="Oliw E.H."/>
        </authorList>
    </citation>
    <scope>NUCLEOTIDE SEQUENCE [LARGE SCALE GENOMIC DNA]</scope>
    <source>
        <strain evidence="9 10">DNF00307</strain>
    </source>
</reference>
<accession>A0A134BKF1</accession>
<keyword evidence="6 7" id="KW-0694">RNA-binding</keyword>
<dbReference type="InterPro" id="IPR014721">
    <property type="entry name" value="Ribsml_uS5_D2-typ_fold_subgr"/>
</dbReference>
<organism evidence="9">
    <name type="scientific">Prevotella amnii</name>
    <dbReference type="NCBI Taxonomy" id="419005"/>
    <lineage>
        <taxon>Bacteria</taxon>
        <taxon>Pseudomonadati</taxon>
        <taxon>Bacteroidota</taxon>
        <taxon>Bacteroidia</taxon>
        <taxon>Bacteroidales</taxon>
        <taxon>Prevotellaceae</taxon>
        <taxon>Prevotella</taxon>
    </lineage>
</organism>
<evidence type="ECO:0000256" key="4">
    <source>
        <dbReference type="ARBA" id="ARBA00022759"/>
    </source>
</evidence>
<dbReference type="PANTHER" id="PTHR33992:SF1">
    <property type="entry name" value="RIBONUCLEASE P PROTEIN COMPONENT"/>
    <property type="match status" value="1"/>
</dbReference>
<dbReference type="SUPFAM" id="SSF54211">
    <property type="entry name" value="Ribosomal protein S5 domain 2-like"/>
    <property type="match status" value="1"/>
</dbReference>
<dbReference type="GO" id="GO:0004526">
    <property type="term" value="F:ribonuclease P activity"/>
    <property type="evidence" value="ECO:0007669"/>
    <property type="project" value="UniProtKB-UniRule"/>
</dbReference>
<evidence type="ECO:0000256" key="5">
    <source>
        <dbReference type="ARBA" id="ARBA00022801"/>
    </source>
</evidence>
<comment type="catalytic activity">
    <reaction evidence="7">
        <text>Endonucleolytic cleavage of RNA, removing 5'-extranucleotides from tRNA precursor.</text>
        <dbReference type="EC" id="3.1.26.5"/>
    </reaction>
</comment>
<dbReference type="PATRIC" id="fig|419005.5.peg.337"/>
<comment type="caution">
    <text evidence="9">The sequence shown here is derived from an EMBL/GenBank/DDBJ whole genome shotgun (WGS) entry which is preliminary data.</text>
</comment>
<name>A0A134BKF1_9BACT</name>
<evidence type="ECO:0000256" key="7">
    <source>
        <dbReference type="HAMAP-Rule" id="MF_00227"/>
    </source>
</evidence>
<dbReference type="GO" id="GO:0030677">
    <property type="term" value="C:ribonuclease P complex"/>
    <property type="evidence" value="ECO:0007669"/>
    <property type="project" value="TreeGrafter"/>
</dbReference>
<dbReference type="NCBIfam" id="TIGR00188">
    <property type="entry name" value="rnpA"/>
    <property type="match status" value="1"/>
</dbReference>
<dbReference type="Gene3D" id="3.30.230.10">
    <property type="match status" value="1"/>
</dbReference>
<dbReference type="PROSITE" id="PS00648">
    <property type="entry name" value="RIBONUCLEASE_P"/>
    <property type="match status" value="1"/>
</dbReference>
<dbReference type="InterPro" id="IPR020539">
    <property type="entry name" value="RNase_P_CS"/>
</dbReference>
<dbReference type="InterPro" id="IPR020568">
    <property type="entry name" value="Ribosomal_Su5_D2-typ_SF"/>
</dbReference>
<comment type="subunit">
    <text evidence="7">Consists of a catalytic RNA component (M1 or rnpB) and a protein subunit.</text>
</comment>
<evidence type="ECO:0000256" key="1">
    <source>
        <dbReference type="ARBA" id="ARBA00002663"/>
    </source>
</evidence>
<keyword evidence="3 7" id="KW-0540">Nuclease</keyword>
<dbReference type="GO" id="GO:0042781">
    <property type="term" value="F:3'-tRNA processing endoribonuclease activity"/>
    <property type="evidence" value="ECO:0007669"/>
    <property type="project" value="TreeGrafter"/>
</dbReference>
<dbReference type="EMBL" id="LSDL01000017">
    <property type="protein sequence ID" value="KXB80418.1"/>
    <property type="molecule type" value="Genomic_DNA"/>
</dbReference>
<keyword evidence="5 7" id="KW-0378">Hydrolase</keyword>
<dbReference type="Proteomes" id="UP000070531">
    <property type="component" value="Unassembled WGS sequence"/>
</dbReference>
<dbReference type="AlphaFoldDB" id="A0A134BKF1"/>
<dbReference type="GO" id="GO:0000049">
    <property type="term" value="F:tRNA binding"/>
    <property type="evidence" value="ECO:0007669"/>
    <property type="project" value="UniProtKB-UniRule"/>
</dbReference>
<sequence>MSILYTDACSKLISSERKPSMFKFRKAERLCSKKQIELLFEGGASKSMTAFPLRAVFRFIPNEAVQNNKKAELINNNVNTVDAQVQLLISVPKKFFKRAVKRNRIKRQIREAFRKNRSLLNTVLTSYKDKQLLIAMIWLDDKLYSSIQIEQRVCHLMKRIGEVEI</sequence>
<dbReference type="GO" id="GO:0001682">
    <property type="term" value="P:tRNA 5'-leader removal"/>
    <property type="evidence" value="ECO:0007669"/>
    <property type="project" value="UniProtKB-UniRule"/>
</dbReference>
<dbReference type="EC" id="3.1.26.5" evidence="7 8"/>
<keyword evidence="4 7" id="KW-0255">Endonuclease</keyword>
<dbReference type="InterPro" id="IPR000100">
    <property type="entry name" value="RNase_P"/>
</dbReference>
<evidence type="ECO:0000313" key="10">
    <source>
        <dbReference type="Proteomes" id="UP000070531"/>
    </source>
</evidence>
<gene>
    <name evidence="7" type="primary">rnpA</name>
    <name evidence="9" type="ORF">HMPREF1860_00334</name>
</gene>
<dbReference type="PANTHER" id="PTHR33992">
    <property type="entry name" value="RIBONUCLEASE P PROTEIN COMPONENT"/>
    <property type="match status" value="1"/>
</dbReference>
<evidence type="ECO:0000256" key="8">
    <source>
        <dbReference type="NCBIfam" id="TIGR00188"/>
    </source>
</evidence>
<comment type="function">
    <text evidence="1 7">RNaseP catalyzes the removal of the 5'-leader sequence from pre-tRNA to produce the mature 5'-terminus. It can also cleave other RNA substrates such as 4.5S RNA. The protein component plays an auxiliary but essential role in vivo by binding to the 5'-leader sequence and broadening the substrate specificity of the ribozyme.</text>
</comment>
<evidence type="ECO:0000256" key="6">
    <source>
        <dbReference type="ARBA" id="ARBA00022884"/>
    </source>
</evidence>